<dbReference type="EMBL" id="CP125967">
    <property type="protein sequence ID" value="WWO39538.1"/>
    <property type="molecule type" value="Genomic_DNA"/>
</dbReference>
<dbReference type="Proteomes" id="UP001379444">
    <property type="component" value="Chromosome"/>
</dbReference>
<gene>
    <name evidence="2" type="ORF">QNA12_05935</name>
</gene>
<dbReference type="RefSeq" id="WP_338539504.1">
    <property type="nucleotide sequence ID" value="NZ_CP125967.1"/>
</dbReference>
<feature type="coiled-coil region" evidence="1">
    <location>
        <begin position="70"/>
        <end position="97"/>
    </location>
</feature>
<evidence type="ECO:0000256" key="1">
    <source>
        <dbReference type="SAM" id="Coils"/>
    </source>
</evidence>
<name>A0ABZ2GCF5_9GAMM</name>
<dbReference type="Gene3D" id="3.30.420.40">
    <property type="match status" value="1"/>
</dbReference>
<evidence type="ECO:0000313" key="3">
    <source>
        <dbReference type="Proteomes" id="UP001379444"/>
    </source>
</evidence>
<proteinExistence type="predicted"/>
<protein>
    <submittedName>
        <fullName evidence="2">Uncharacterized protein</fullName>
    </submittedName>
</protein>
<keyword evidence="3" id="KW-1185">Reference proteome</keyword>
<evidence type="ECO:0000313" key="2">
    <source>
        <dbReference type="EMBL" id="WWO39538.1"/>
    </source>
</evidence>
<reference evidence="2 3" key="1">
    <citation type="journal article" date="2024" name="Front. Plant Sci.">
        <title>Comprehensive phenomic and genomic studies of the species, Pectobacterium cacticida and proposal for reclassification as Alcorniella cacticida comb. nov.</title>
        <authorList>
            <person name="Jonca J."/>
            <person name="Pirhonen M."/>
            <person name="Waleron M.M."/>
            <person name="Gawor J."/>
            <person name="Mrozik A."/>
            <person name="Smoktunowicz M."/>
            <person name="Waleron K."/>
            <person name="Waleron M."/>
        </authorList>
    </citation>
    <scope>NUCLEOTIDE SEQUENCE [LARGE SCALE GENOMIC DNA]</scope>
    <source>
        <strain evidence="2 3">DPMP6</strain>
    </source>
</reference>
<keyword evidence="1" id="KW-0175">Coiled coil</keyword>
<sequence>MSRLRQVLDDAFHKQEATLIYYVTFDLTGTADDKSVYKQIEQAIEAEGYSRDTNIEEDALPYNFYAGQKRITFDDRYTDLEKEIDKAKDKFAEVITTIITSIAPGKLDRLFLSVSDAAHTKIHIG</sequence>
<organism evidence="2 3">
    <name type="scientific">Pectobacterium cacticida</name>
    <dbReference type="NCBI Taxonomy" id="69221"/>
    <lineage>
        <taxon>Bacteria</taxon>
        <taxon>Pseudomonadati</taxon>
        <taxon>Pseudomonadota</taxon>
        <taxon>Gammaproteobacteria</taxon>
        <taxon>Enterobacterales</taxon>
        <taxon>Pectobacteriaceae</taxon>
        <taxon>Pectobacterium</taxon>
    </lineage>
</organism>
<accession>A0ABZ2GCF5</accession>